<accession>A0A550C540</accession>
<dbReference type="EMBL" id="VDMD01000025">
    <property type="protein sequence ID" value="TRM59890.1"/>
    <property type="molecule type" value="Genomic_DNA"/>
</dbReference>
<keyword evidence="2" id="KW-1185">Reference proteome</keyword>
<evidence type="ECO:0000313" key="1">
    <source>
        <dbReference type="EMBL" id="TRM59890.1"/>
    </source>
</evidence>
<evidence type="ECO:0000313" key="2">
    <source>
        <dbReference type="Proteomes" id="UP000320762"/>
    </source>
</evidence>
<dbReference type="AlphaFoldDB" id="A0A550C540"/>
<protein>
    <submittedName>
        <fullName evidence="1">Uncharacterized protein</fullName>
    </submittedName>
</protein>
<dbReference type="Proteomes" id="UP000320762">
    <property type="component" value="Unassembled WGS sequence"/>
</dbReference>
<organism evidence="1 2">
    <name type="scientific">Schizophyllum amplum</name>
    <dbReference type="NCBI Taxonomy" id="97359"/>
    <lineage>
        <taxon>Eukaryota</taxon>
        <taxon>Fungi</taxon>
        <taxon>Dikarya</taxon>
        <taxon>Basidiomycota</taxon>
        <taxon>Agaricomycotina</taxon>
        <taxon>Agaricomycetes</taxon>
        <taxon>Agaricomycetidae</taxon>
        <taxon>Agaricales</taxon>
        <taxon>Schizophyllaceae</taxon>
        <taxon>Schizophyllum</taxon>
    </lineage>
</organism>
<name>A0A550C540_9AGAR</name>
<reference evidence="1 2" key="1">
    <citation type="journal article" date="2019" name="New Phytol.">
        <title>Comparative genomics reveals unique wood-decay strategies and fruiting body development in the Schizophyllaceae.</title>
        <authorList>
            <person name="Almasi E."/>
            <person name="Sahu N."/>
            <person name="Krizsan K."/>
            <person name="Balint B."/>
            <person name="Kovacs G.M."/>
            <person name="Kiss B."/>
            <person name="Cseklye J."/>
            <person name="Drula E."/>
            <person name="Henrissat B."/>
            <person name="Nagy I."/>
            <person name="Chovatia M."/>
            <person name="Adam C."/>
            <person name="LaButti K."/>
            <person name="Lipzen A."/>
            <person name="Riley R."/>
            <person name="Grigoriev I.V."/>
            <person name="Nagy L.G."/>
        </authorList>
    </citation>
    <scope>NUCLEOTIDE SEQUENCE [LARGE SCALE GENOMIC DNA]</scope>
    <source>
        <strain evidence="1 2">NL-1724</strain>
    </source>
</reference>
<dbReference type="OrthoDB" id="10401964at2759"/>
<gene>
    <name evidence="1" type="ORF">BD626DRAFT_145242</name>
</gene>
<comment type="caution">
    <text evidence="1">The sequence shown here is derived from an EMBL/GenBank/DDBJ whole genome shotgun (WGS) entry which is preliminary data.</text>
</comment>
<sequence>MPEAPLDRALYALSLEKPREGEQPAALRRRKTRVSRIVHEMLDGSTLTEGPKDLELNITGAVQPEEGLRRVEQRVATLVARQLSLRSAAGSVHEEKDEDIVLAVSVPKGPKGGPLKRKMTAGLKEKKLNVMEDKNNGRVFNVVIPRKSVD</sequence>
<proteinExistence type="predicted"/>